<dbReference type="AlphaFoldDB" id="A0A318SA22"/>
<dbReference type="PROSITE" id="PS00138">
    <property type="entry name" value="SUBTILASE_SER"/>
    <property type="match status" value="1"/>
</dbReference>
<feature type="active site" description="Charge relay system" evidence="5">
    <location>
        <position position="71"/>
    </location>
</feature>
<name>A0A318SA22_9DEIO</name>
<reference evidence="8 9" key="1">
    <citation type="submission" date="2018-06" db="EMBL/GenBank/DDBJ databases">
        <title>Genomic Encyclopedia of Type Strains, Phase IV (KMG-IV): sequencing the most valuable type-strain genomes for metagenomic binning, comparative biology and taxonomic classification.</title>
        <authorList>
            <person name="Goeker M."/>
        </authorList>
    </citation>
    <scope>NUCLEOTIDE SEQUENCE [LARGE SCALE GENOMIC DNA]</scope>
    <source>
        <strain evidence="8 9">DSM 18048</strain>
    </source>
</reference>
<keyword evidence="6" id="KW-0732">Signal</keyword>
<dbReference type="InterPro" id="IPR023828">
    <property type="entry name" value="Peptidase_S8_Ser-AS"/>
</dbReference>
<dbReference type="PANTHER" id="PTHR43806:SF11">
    <property type="entry name" value="CEREVISIN-RELATED"/>
    <property type="match status" value="1"/>
</dbReference>
<evidence type="ECO:0000313" key="8">
    <source>
        <dbReference type="EMBL" id="PYE55228.1"/>
    </source>
</evidence>
<evidence type="ECO:0000256" key="1">
    <source>
        <dbReference type="ARBA" id="ARBA00011073"/>
    </source>
</evidence>
<evidence type="ECO:0000259" key="7">
    <source>
        <dbReference type="Pfam" id="PF00082"/>
    </source>
</evidence>
<dbReference type="Gene3D" id="3.40.50.200">
    <property type="entry name" value="Peptidase S8/S53 domain"/>
    <property type="match status" value="1"/>
</dbReference>
<dbReference type="EMBL" id="QJSX01000003">
    <property type="protein sequence ID" value="PYE55228.1"/>
    <property type="molecule type" value="Genomic_DNA"/>
</dbReference>
<dbReference type="SUPFAM" id="SSF52743">
    <property type="entry name" value="Subtilisin-like"/>
    <property type="match status" value="1"/>
</dbReference>
<feature type="domain" description="Peptidase S8/S53" evidence="7">
    <location>
        <begin position="66"/>
        <end position="317"/>
    </location>
</feature>
<dbReference type="PANTHER" id="PTHR43806">
    <property type="entry name" value="PEPTIDASE S8"/>
    <property type="match status" value="1"/>
</dbReference>
<feature type="chain" id="PRO_5016371596" evidence="6">
    <location>
        <begin position="25"/>
        <end position="362"/>
    </location>
</feature>
<accession>A0A318SA22</accession>
<dbReference type="Pfam" id="PF00082">
    <property type="entry name" value="Peptidase_S8"/>
    <property type="match status" value="1"/>
</dbReference>
<dbReference type="RefSeq" id="WP_245900702.1">
    <property type="nucleotide sequence ID" value="NZ_QJSX01000003.1"/>
</dbReference>
<feature type="active site" description="Charge relay system" evidence="5">
    <location>
        <position position="279"/>
    </location>
</feature>
<evidence type="ECO:0000256" key="4">
    <source>
        <dbReference type="ARBA" id="ARBA00022825"/>
    </source>
</evidence>
<sequence>MRRFASFSLLTAAFLAGVAPAIRATPVVTQSPVVPPSLPWNLAAIHLPISTVSLGAMSTTASTSNTIAILDTGYATVPSIRGTVVNGYDFVSDAATSGDGDGRDADATDTGATSYHASMVAGIVASIDPTATFVHVRVADDDGHIRVNDLVDGLRWAAGLPVTGVPLNTKPAKIVNLSLFVDFIPLTRCDARVQSALSAVAARGVIVVAGAGNDDRDASGYSPAGCRDVITVTATDATDRRANYANYGPTITLAAPGGTAASLIDVSTPNGTERQMGTSIAAPHVTGVVSLLLRAKPTLRPAEVTAILKDTATKFEGGACDVRSPLKTCGAGLLNAEAALARVATAAKTSGRSSAARMPARP</sequence>
<proteinExistence type="inferred from homology"/>
<evidence type="ECO:0000256" key="3">
    <source>
        <dbReference type="ARBA" id="ARBA00022801"/>
    </source>
</evidence>
<evidence type="ECO:0000256" key="5">
    <source>
        <dbReference type="PROSITE-ProRule" id="PRU01240"/>
    </source>
</evidence>
<dbReference type="GO" id="GO:0006508">
    <property type="term" value="P:proteolysis"/>
    <property type="evidence" value="ECO:0007669"/>
    <property type="project" value="UniProtKB-KW"/>
</dbReference>
<feature type="signal peptide" evidence="6">
    <location>
        <begin position="1"/>
        <end position="24"/>
    </location>
</feature>
<keyword evidence="2 5" id="KW-0645">Protease</keyword>
<evidence type="ECO:0000256" key="2">
    <source>
        <dbReference type="ARBA" id="ARBA00022670"/>
    </source>
</evidence>
<evidence type="ECO:0000256" key="6">
    <source>
        <dbReference type="SAM" id="SignalP"/>
    </source>
</evidence>
<evidence type="ECO:0000313" key="9">
    <source>
        <dbReference type="Proteomes" id="UP000248326"/>
    </source>
</evidence>
<dbReference type="InterPro" id="IPR050131">
    <property type="entry name" value="Peptidase_S8_subtilisin-like"/>
</dbReference>
<dbReference type="GO" id="GO:0004252">
    <property type="term" value="F:serine-type endopeptidase activity"/>
    <property type="evidence" value="ECO:0007669"/>
    <property type="project" value="UniProtKB-UniRule"/>
</dbReference>
<dbReference type="PRINTS" id="PR00723">
    <property type="entry name" value="SUBTILISIN"/>
</dbReference>
<comment type="caution">
    <text evidence="8">The sequence shown here is derived from an EMBL/GenBank/DDBJ whole genome shotgun (WGS) entry which is preliminary data.</text>
</comment>
<keyword evidence="4 5" id="KW-0720">Serine protease</keyword>
<feature type="active site" description="Charge relay system" evidence="5">
    <location>
        <position position="116"/>
    </location>
</feature>
<keyword evidence="9" id="KW-1185">Reference proteome</keyword>
<gene>
    <name evidence="8" type="ORF">DES52_10358</name>
</gene>
<dbReference type="PROSITE" id="PS51892">
    <property type="entry name" value="SUBTILASE"/>
    <property type="match status" value="1"/>
</dbReference>
<dbReference type="Proteomes" id="UP000248326">
    <property type="component" value="Unassembled WGS sequence"/>
</dbReference>
<dbReference type="InterPro" id="IPR000209">
    <property type="entry name" value="Peptidase_S8/S53_dom"/>
</dbReference>
<comment type="similarity">
    <text evidence="1 5">Belongs to the peptidase S8 family.</text>
</comment>
<dbReference type="InterPro" id="IPR036852">
    <property type="entry name" value="Peptidase_S8/S53_dom_sf"/>
</dbReference>
<dbReference type="InterPro" id="IPR015500">
    <property type="entry name" value="Peptidase_S8_subtilisin-rel"/>
</dbReference>
<keyword evidence="3 5" id="KW-0378">Hydrolase</keyword>
<organism evidence="8 9">
    <name type="scientific">Deinococcus yavapaiensis KR-236</name>
    <dbReference type="NCBI Taxonomy" id="694435"/>
    <lineage>
        <taxon>Bacteria</taxon>
        <taxon>Thermotogati</taxon>
        <taxon>Deinococcota</taxon>
        <taxon>Deinococci</taxon>
        <taxon>Deinococcales</taxon>
        <taxon>Deinococcaceae</taxon>
        <taxon>Deinococcus</taxon>
    </lineage>
</organism>
<protein>
    <submittedName>
        <fullName evidence="8">Serine protease</fullName>
    </submittedName>
</protein>